<dbReference type="InterPro" id="IPR000073">
    <property type="entry name" value="AB_hydrolase_1"/>
</dbReference>
<feature type="region of interest" description="Disordered" evidence="1">
    <location>
        <begin position="408"/>
        <end position="612"/>
    </location>
</feature>
<evidence type="ECO:0000259" key="2">
    <source>
        <dbReference type="Pfam" id="PF12697"/>
    </source>
</evidence>
<dbReference type="Gene3D" id="3.40.50.1820">
    <property type="entry name" value="alpha/beta hydrolase"/>
    <property type="match status" value="1"/>
</dbReference>
<dbReference type="AlphaFoldDB" id="A0AAE0N257"/>
<dbReference type="EMBL" id="JAULSW010000011">
    <property type="protein sequence ID" value="KAK3367470.1"/>
    <property type="molecule type" value="Genomic_DNA"/>
</dbReference>
<keyword evidence="3" id="KW-0378">Hydrolase</keyword>
<dbReference type="Pfam" id="PF12697">
    <property type="entry name" value="Abhydrolase_6"/>
    <property type="match status" value="1"/>
</dbReference>
<evidence type="ECO:0000313" key="3">
    <source>
        <dbReference type="EMBL" id="KAK3367470.1"/>
    </source>
</evidence>
<protein>
    <submittedName>
        <fullName evidence="3">Alpha/beta hydrolase family-domain-containing protein</fullName>
    </submittedName>
</protein>
<dbReference type="PANTHER" id="PTHR43194:SF4">
    <property type="entry name" value="AB HYDROLASE-1 DOMAIN-CONTAINING PROTEIN"/>
    <property type="match status" value="1"/>
</dbReference>
<dbReference type="Proteomes" id="UP001285441">
    <property type="component" value="Unassembled WGS sequence"/>
</dbReference>
<evidence type="ECO:0000313" key="4">
    <source>
        <dbReference type="Proteomes" id="UP001285441"/>
    </source>
</evidence>
<dbReference type="InterPro" id="IPR029058">
    <property type="entry name" value="AB_hydrolase_fold"/>
</dbReference>
<feature type="compositionally biased region" description="Low complexity" evidence="1">
    <location>
        <begin position="445"/>
        <end position="456"/>
    </location>
</feature>
<feature type="compositionally biased region" description="Polar residues" evidence="1">
    <location>
        <begin position="408"/>
        <end position="429"/>
    </location>
</feature>
<feature type="compositionally biased region" description="Polar residues" evidence="1">
    <location>
        <begin position="572"/>
        <end position="582"/>
    </location>
</feature>
<accession>A0AAE0N257</accession>
<dbReference type="InterPro" id="IPR050228">
    <property type="entry name" value="Carboxylesterase_BioH"/>
</dbReference>
<gene>
    <name evidence="3" type="ORF">B0H63DRAFT_535348</name>
</gene>
<name>A0AAE0N257_9PEZI</name>
<organism evidence="3 4">
    <name type="scientific">Podospora didyma</name>
    <dbReference type="NCBI Taxonomy" id="330526"/>
    <lineage>
        <taxon>Eukaryota</taxon>
        <taxon>Fungi</taxon>
        <taxon>Dikarya</taxon>
        <taxon>Ascomycota</taxon>
        <taxon>Pezizomycotina</taxon>
        <taxon>Sordariomycetes</taxon>
        <taxon>Sordariomycetidae</taxon>
        <taxon>Sordariales</taxon>
        <taxon>Podosporaceae</taxon>
        <taxon>Podospora</taxon>
    </lineage>
</organism>
<keyword evidence="4" id="KW-1185">Reference proteome</keyword>
<sequence>MARSNVKGLEAAMRTVMFCDTYPMYVRTPTLEKVVSPVPIVFLHGDHHNGAMWLTKPDGGPGWAEYFWTRGFAIYVPDLPFTAPESLPGNYKEGAEQLPQAMQHTIHVTDIQNYFTASERVEKPEWPSAKAHTQWPGSGVRPDPIFARYAMNYVCRSTFLDPRERQTAGQDALRDLLEKIGRPCILIGHGSGANMAWLAADASPKLVAAIIAVEPIMPFTGHSVGLKKSPDDIRPYGISDIPMNFDPPPVAPSSTLDLVQASIYLTDHEPIPRYRPIPYRAFLSEEYGKGRLLQDTTLEIGTVHRPALNPARQLPNLQGFPQAIVTAEASFHSETDWATVDFLRQAGVKVEHLKLEKYNLRGNGHLCPLEMNSSLIADLLMQWIRNRIPPIDIAIRAAVTAQQAQLNAPQASIRSGHPTTSWPPASAANSRGPGLPPAGQIPREASTAAPSTPANANRHRSPTGNTAVSEGWTAVTPREQPTPTPVFHGAPRPDVEQRSLVPDNSVLPPPPIPSFGPSAMTPRPPAPPGPLNMGSLRIALESPVAAGQDSPLRQRRSATILRGPPPPPSRFSEASTRTSNPSVEPGPQQPLAESAIWNSANSTNDVRRTPWT</sequence>
<proteinExistence type="predicted"/>
<reference evidence="3" key="2">
    <citation type="submission" date="2023-06" db="EMBL/GenBank/DDBJ databases">
        <authorList>
            <consortium name="Lawrence Berkeley National Laboratory"/>
            <person name="Haridas S."/>
            <person name="Hensen N."/>
            <person name="Bonometti L."/>
            <person name="Westerberg I."/>
            <person name="Brannstrom I.O."/>
            <person name="Guillou S."/>
            <person name="Cros-Aarteil S."/>
            <person name="Calhoun S."/>
            <person name="Kuo A."/>
            <person name="Mondo S."/>
            <person name="Pangilinan J."/>
            <person name="Riley R."/>
            <person name="LaButti K."/>
            <person name="Andreopoulos B."/>
            <person name="Lipzen A."/>
            <person name="Chen C."/>
            <person name="Yanf M."/>
            <person name="Daum C."/>
            <person name="Ng V."/>
            <person name="Clum A."/>
            <person name="Steindorff A."/>
            <person name="Ohm R."/>
            <person name="Martin F."/>
            <person name="Silar P."/>
            <person name="Natvig D."/>
            <person name="Lalanne C."/>
            <person name="Gautier V."/>
            <person name="Ament-velasquez S.L."/>
            <person name="Kruys A."/>
            <person name="Hutchinson M.I."/>
            <person name="Powell A.J."/>
            <person name="Barry K."/>
            <person name="Miller A.N."/>
            <person name="Grigoriev I.V."/>
            <person name="Debuchy R."/>
            <person name="Gladieux P."/>
            <person name="Thoren M.H."/>
            <person name="Johannesson H."/>
        </authorList>
    </citation>
    <scope>NUCLEOTIDE SEQUENCE</scope>
    <source>
        <strain evidence="3">CBS 232.78</strain>
    </source>
</reference>
<evidence type="ECO:0000256" key="1">
    <source>
        <dbReference type="SAM" id="MobiDB-lite"/>
    </source>
</evidence>
<feature type="domain" description="AB hydrolase-1" evidence="2">
    <location>
        <begin position="40"/>
        <end position="371"/>
    </location>
</feature>
<dbReference type="SUPFAM" id="SSF53474">
    <property type="entry name" value="alpha/beta-Hydrolases"/>
    <property type="match status" value="2"/>
</dbReference>
<dbReference type="PANTHER" id="PTHR43194">
    <property type="entry name" value="HYDROLASE ALPHA/BETA FOLD FAMILY"/>
    <property type="match status" value="1"/>
</dbReference>
<dbReference type="GO" id="GO:0016787">
    <property type="term" value="F:hydrolase activity"/>
    <property type="evidence" value="ECO:0007669"/>
    <property type="project" value="UniProtKB-KW"/>
</dbReference>
<comment type="caution">
    <text evidence="3">The sequence shown here is derived from an EMBL/GenBank/DDBJ whole genome shotgun (WGS) entry which is preliminary data.</text>
</comment>
<reference evidence="3" key="1">
    <citation type="journal article" date="2023" name="Mol. Phylogenet. Evol.">
        <title>Genome-scale phylogeny and comparative genomics of the fungal order Sordariales.</title>
        <authorList>
            <person name="Hensen N."/>
            <person name="Bonometti L."/>
            <person name="Westerberg I."/>
            <person name="Brannstrom I.O."/>
            <person name="Guillou S."/>
            <person name="Cros-Aarteil S."/>
            <person name="Calhoun S."/>
            <person name="Haridas S."/>
            <person name="Kuo A."/>
            <person name="Mondo S."/>
            <person name="Pangilinan J."/>
            <person name="Riley R."/>
            <person name="LaButti K."/>
            <person name="Andreopoulos B."/>
            <person name="Lipzen A."/>
            <person name="Chen C."/>
            <person name="Yan M."/>
            <person name="Daum C."/>
            <person name="Ng V."/>
            <person name="Clum A."/>
            <person name="Steindorff A."/>
            <person name="Ohm R.A."/>
            <person name="Martin F."/>
            <person name="Silar P."/>
            <person name="Natvig D.O."/>
            <person name="Lalanne C."/>
            <person name="Gautier V."/>
            <person name="Ament-Velasquez S.L."/>
            <person name="Kruys A."/>
            <person name="Hutchinson M.I."/>
            <person name="Powell A.J."/>
            <person name="Barry K."/>
            <person name="Miller A.N."/>
            <person name="Grigoriev I.V."/>
            <person name="Debuchy R."/>
            <person name="Gladieux P."/>
            <person name="Hiltunen Thoren M."/>
            <person name="Johannesson H."/>
        </authorList>
    </citation>
    <scope>NUCLEOTIDE SEQUENCE</scope>
    <source>
        <strain evidence="3">CBS 232.78</strain>
    </source>
</reference>